<accession>A0AAN6K7T9</accession>
<name>A0AAN6K7T9_9PEZI</name>
<dbReference type="EMBL" id="JAUJLE010000208">
    <property type="protein sequence ID" value="KAK0968407.1"/>
    <property type="molecule type" value="Genomic_DNA"/>
</dbReference>
<keyword evidence="2" id="KW-1185">Reference proteome</keyword>
<organism evidence="1 2">
    <name type="scientific">Friedmanniomyces endolithicus</name>
    <dbReference type="NCBI Taxonomy" id="329885"/>
    <lineage>
        <taxon>Eukaryota</taxon>
        <taxon>Fungi</taxon>
        <taxon>Dikarya</taxon>
        <taxon>Ascomycota</taxon>
        <taxon>Pezizomycotina</taxon>
        <taxon>Dothideomycetes</taxon>
        <taxon>Dothideomycetidae</taxon>
        <taxon>Mycosphaerellales</taxon>
        <taxon>Teratosphaeriaceae</taxon>
        <taxon>Friedmanniomyces</taxon>
    </lineage>
</organism>
<dbReference type="Proteomes" id="UP001175353">
    <property type="component" value="Unassembled WGS sequence"/>
</dbReference>
<protein>
    <submittedName>
        <fullName evidence="1">Uncharacterized protein</fullName>
    </submittedName>
</protein>
<gene>
    <name evidence="1" type="ORF">LTR91_016752</name>
</gene>
<proteinExistence type="predicted"/>
<dbReference type="AlphaFoldDB" id="A0AAN6K7T9"/>
<evidence type="ECO:0000313" key="2">
    <source>
        <dbReference type="Proteomes" id="UP001175353"/>
    </source>
</evidence>
<reference evidence="1" key="1">
    <citation type="submission" date="2023-06" db="EMBL/GenBank/DDBJ databases">
        <title>Black Yeasts Isolated from many extreme environments.</title>
        <authorList>
            <person name="Coleine C."/>
            <person name="Stajich J.E."/>
            <person name="Selbmann L."/>
        </authorList>
    </citation>
    <scope>NUCLEOTIDE SEQUENCE</scope>
    <source>
        <strain evidence="1">CCFEE 5200</strain>
    </source>
</reference>
<sequence length="165" mass="18187">MSATPNTTTTKPPPTGGAGTFDVLEINWSQAIGAHLESLSRQFAAQIQTRNFSASIFTYLAPEIDAAWDDFPPCSSRTQYLAALEANAARSPRYGCEVLNACSAVRKSGSRATVWLTVVVTGLPVERHEEMLRESVMRLDWKLGRNRGWKCVRKTELRGSGTFGY</sequence>
<comment type="caution">
    <text evidence="1">The sequence shown here is derived from an EMBL/GenBank/DDBJ whole genome shotgun (WGS) entry which is preliminary data.</text>
</comment>
<evidence type="ECO:0000313" key="1">
    <source>
        <dbReference type="EMBL" id="KAK0968407.1"/>
    </source>
</evidence>